<dbReference type="PROSITE" id="PS01124">
    <property type="entry name" value="HTH_ARAC_FAMILY_2"/>
    <property type="match status" value="1"/>
</dbReference>
<dbReference type="Pfam" id="PF02311">
    <property type="entry name" value="AraC_binding"/>
    <property type="match status" value="1"/>
</dbReference>
<keyword evidence="3" id="KW-0010">Activator</keyword>
<dbReference type="InterPro" id="IPR003313">
    <property type="entry name" value="AraC-bd"/>
</dbReference>
<protein>
    <submittedName>
        <fullName evidence="6">AraC-type DNA-binding protein</fullName>
    </submittedName>
</protein>
<dbReference type="OrthoDB" id="9804543at2"/>
<keyword evidence="4" id="KW-0804">Transcription</keyword>
<accession>A0A1C3UHD9</accession>
<evidence type="ECO:0000259" key="5">
    <source>
        <dbReference type="PROSITE" id="PS01124"/>
    </source>
</evidence>
<evidence type="ECO:0000256" key="2">
    <source>
        <dbReference type="ARBA" id="ARBA00023125"/>
    </source>
</evidence>
<sequence length="268" mass="30314">MVRNSRIDPFIDVERPLLALGNEYADGHRVDPHQHRRAQLLYGFSGVVLATTPNGTHVMPPERGMWIPPGVTHSVRMLGNVSMRSIYIEPHAIETMPDHCQVVEISPLLRALIAEAVDIPVEYDPNDRSGALMALLLHELARLKPLPLSLPLPRNPMLAQKCQDFLLHPTAHDTIDTWAKHLSMSRRAFTRMFRLETGLSLVEWRQQACLHAALPRLVAGTPVTTIALDLGYKNPAAFTSMFKRAFGYAPREIARRQELYDTPRDDRR</sequence>
<reference evidence="7" key="1">
    <citation type="submission" date="2016-08" db="EMBL/GenBank/DDBJ databases">
        <authorList>
            <person name="Varghese N."/>
            <person name="Submissions Spin"/>
        </authorList>
    </citation>
    <scope>NUCLEOTIDE SEQUENCE [LARGE SCALE GENOMIC DNA]</scope>
    <source>
        <strain evidence="7">HAMBI 2971</strain>
    </source>
</reference>
<dbReference type="SUPFAM" id="SSF46689">
    <property type="entry name" value="Homeodomain-like"/>
    <property type="match status" value="2"/>
</dbReference>
<dbReference type="InterPro" id="IPR009057">
    <property type="entry name" value="Homeodomain-like_sf"/>
</dbReference>
<dbReference type="Proteomes" id="UP000199435">
    <property type="component" value="Unassembled WGS sequence"/>
</dbReference>
<dbReference type="GO" id="GO:0003700">
    <property type="term" value="F:DNA-binding transcription factor activity"/>
    <property type="evidence" value="ECO:0007669"/>
    <property type="project" value="InterPro"/>
</dbReference>
<evidence type="ECO:0000313" key="6">
    <source>
        <dbReference type="EMBL" id="SCB14854.1"/>
    </source>
</evidence>
<dbReference type="InterPro" id="IPR020449">
    <property type="entry name" value="Tscrpt_reg_AraC-type_HTH"/>
</dbReference>
<dbReference type="Pfam" id="PF12833">
    <property type="entry name" value="HTH_18"/>
    <property type="match status" value="1"/>
</dbReference>
<evidence type="ECO:0000256" key="3">
    <source>
        <dbReference type="ARBA" id="ARBA00023159"/>
    </source>
</evidence>
<dbReference type="CDD" id="cd06124">
    <property type="entry name" value="cupin_NimR-like_N"/>
    <property type="match status" value="1"/>
</dbReference>
<dbReference type="InterPro" id="IPR011051">
    <property type="entry name" value="RmlC_Cupin_sf"/>
</dbReference>
<evidence type="ECO:0000256" key="4">
    <source>
        <dbReference type="ARBA" id="ARBA00023163"/>
    </source>
</evidence>
<dbReference type="InterPro" id="IPR018060">
    <property type="entry name" value="HTH_AraC"/>
</dbReference>
<dbReference type="EMBL" id="FMAH01000003">
    <property type="protein sequence ID" value="SCB14854.1"/>
    <property type="molecule type" value="Genomic_DNA"/>
</dbReference>
<dbReference type="InterPro" id="IPR014710">
    <property type="entry name" value="RmlC-like_jellyroll"/>
</dbReference>
<dbReference type="PANTHER" id="PTHR11019">
    <property type="entry name" value="HTH-TYPE TRANSCRIPTIONAL REGULATOR NIMR"/>
    <property type="match status" value="1"/>
</dbReference>
<dbReference type="STRING" id="411945.GA0061102_1003275"/>
<evidence type="ECO:0000256" key="1">
    <source>
        <dbReference type="ARBA" id="ARBA00023015"/>
    </source>
</evidence>
<dbReference type="RefSeq" id="WP_092844736.1">
    <property type="nucleotide sequence ID" value="NZ_FMAH01000003.1"/>
</dbReference>
<evidence type="ECO:0000313" key="7">
    <source>
        <dbReference type="Proteomes" id="UP000199435"/>
    </source>
</evidence>
<keyword evidence="2 6" id="KW-0238">DNA-binding</keyword>
<keyword evidence="7" id="KW-1185">Reference proteome</keyword>
<dbReference type="AlphaFoldDB" id="A0A1C3UHD9"/>
<dbReference type="PRINTS" id="PR00032">
    <property type="entry name" value="HTHARAC"/>
</dbReference>
<dbReference type="SMART" id="SM00342">
    <property type="entry name" value="HTH_ARAC"/>
    <property type="match status" value="1"/>
</dbReference>
<dbReference type="PANTHER" id="PTHR11019:SF159">
    <property type="entry name" value="TRANSCRIPTIONAL REGULATOR-RELATED"/>
    <property type="match status" value="1"/>
</dbReference>
<dbReference type="GO" id="GO:0043565">
    <property type="term" value="F:sequence-specific DNA binding"/>
    <property type="evidence" value="ECO:0007669"/>
    <property type="project" value="InterPro"/>
</dbReference>
<keyword evidence="1" id="KW-0805">Transcription regulation</keyword>
<dbReference type="Gene3D" id="1.10.10.60">
    <property type="entry name" value="Homeodomain-like"/>
    <property type="match status" value="2"/>
</dbReference>
<name>A0A1C3UHD9_9HYPH</name>
<organism evidence="6 7">
    <name type="scientific">Rhizobium miluonense</name>
    <dbReference type="NCBI Taxonomy" id="411945"/>
    <lineage>
        <taxon>Bacteria</taxon>
        <taxon>Pseudomonadati</taxon>
        <taxon>Pseudomonadota</taxon>
        <taxon>Alphaproteobacteria</taxon>
        <taxon>Hyphomicrobiales</taxon>
        <taxon>Rhizobiaceae</taxon>
        <taxon>Rhizobium/Agrobacterium group</taxon>
        <taxon>Rhizobium</taxon>
    </lineage>
</organism>
<proteinExistence type="predicted"/>
<dbReference type="Gene3D" id="2.60.120.10">
    <property type="entry name" value="Jelly Rolls"/>
    <property type="match status" value="1"/>
</dbReference>
<gene>
    <name evidence="6" type="ORF">GA0061102_1003275</name>
</gene>
<feature type="domain" description="HTH araC/xylS-type" evidence="5">
    <location>
        <begin position="174"/>
        <end position="256"/>
    </location>
</feature>
<dbReference type="SUPFAM" id="SSF51182">
    <property type="entry name" value="RmlC-like cupins"/>
    <property type="match status" value="1"/>
</dbReference>